<accession>A0A0L8GG77</accession>
<gene>
    <name evidence="2" type="ORF">OCBIM_22033963mg</name>
</gene>
<proteinExistence type="predicted"/>
<sequence length="73" mass="9047">VEKRIRDRKNERKERGKDERRNTKNKTTDRKSKGKKSERWSKREVGREGASERWRSDKQWKGLKKSKELYQER</sequence>
<dbReference type="EMBL" id="KQ421925">
    <property type="protein sequence ID" value="KOF75958.1"/>
    <property type="molecule type" value="Genomic_DNA"/>
</dbReference>
<protein>
    <submittedName>
        <fullName evidence="2">Uncharacterized protein</fullName>
    </submittedName>
</protein>
<feature type="non-terminal residue" evidence="2">
    <location>
        <position position="1"/>
    </location>
</feature>
<evidence type="ECO:0000313" key="2">
    <source>
        <dbReference type="EMBL" id="KOF75958.1"/>
    </source>
</evidence>
<organism evidence="2">
    <name type="scientific">Octopus bimaculoides</name>
    <name type="common">California two-spotted octopus</name>
    <dbReference type="NCBI Taxonomy" id="37653"/>
    <lineage>
        <taxon>Eukaryota</taxon>
        <taxon>Metazoa</taxon>
        <taxon>Spiralia</taxon>
        <taxon>Lophotrochozoa</taxon>
        <taxon>Mollusca</taxon>
        <taxon>Cephalopoda</taxon>
        <taxon>Coleoidea</taxon>
        <taxon>Octopodiformes</taxon>
        <taxon>Octopoda</taxon>
        <taxon>Incirrata</taxon>
        <taxon>Octopodidae</taxon>
        <taxon>Octopus</taxon>
    </lineage>
</organism>
<reference evidence="2" key="1">
    <citation type="submission" date="2015-07" db="EMBL/GenBank/DDBJ databases">
        <title>MeaNS - Measles Nucleotide Surveillance Program.</title>
        <authorList>
            <person name="Tran T."/>
            <person name="Druce J."/>
        </authorList>
    </citation>
    <scope>NUCLEOTIDE SEQUENCE</scope>
    <source>
        <strain evidence="2">UCB-OBI-ISO-001</strain>
        <tissue evidence="2">Gonad</tissue>
    </source>
</reference>
<feature type="region of interest" description="Disordered" evidence="1">
    <location>
        <begin position="1"/>
        <end position="73"/>
    </location>
</feature>
<evidence type="ECO:0000256" key="1">
    <source>
        <dbReference type="SAM" id="MobiDB-lite"/>
    </source>
</evidence>
<name>A0A0L8GG77_OCTBM</name>
<dbReference type="AlphaFoldDB" id="A0A0L8GG77"/>